<name>A0A3B6B6F2_WHEAT</name>
<feature type="region of interest" description="Disordered" evidence="1">
    <location>
        <begin position="284"/>
        <end position="312"/>
    </location>
</feature>
<reference evidence="2" key="2">
    <citation type="submission" date="2018-10" db="UniProtKB">
        <authorList>
            <consortium name="EnsemblPlants"/>
        </authorList>
    </citation>
    <scope>IDENTIFICATION</scope>
</reference>
<dbReference type="OrthoDB" id="721195at2759"/>
<proteinExistence type="predicted"/>
<protein>
    <submittedName>
        <fullName evidence="2">Uncharacterized protein</fullName>
    </submittedName>
</protein>
<feature type="compositionally biased region" description="Low complexity" evidence="1">
    <location>
        <begin position="297"/>
        <end position="312"/>
    </location>
</feature>
<sequence>MAQPLQRSVGRAALLHGPPARGLHLHGLLPRHGTLLPRPAAHHASHGPLKLRRLHEVVPLPVHLHRHGHAHDGRELERVQVLLRVQRPRHQRHAVPHALQRRVPPAVRHEAAHGGVRQYLLLRGAPRPHQAPPLRPLQEPLREELVQVRVRRVPRAGRRRAAQRPQEAVPAALQPRGHLVRLGSIEPSQAPEAKEHHRRPGLRVEPPDARLVRRFDGVVDHRTDRVQRRRASSGHAPACGYRGEESCLERVHRVNDDAVGVHEATAVVHEPRVVRALLIAQEPRNRPRGNRRHAGDVHGAVVGRVGVDGQRR</sequence>
<reference evidence="2" key="1">
    <citation type="submission" date="2018-08" db="EMBL/GenBank/DDBJ databases">
        <authorList>
            <person name="Rossello M."/>
        </authorList>
    </citation>
    <scope>NUCLEOTIDE SEQUENCE [LARGE SCALE GENOMIC DNA]</scope>
    <source>
        <strain evidence="2">cv. Chinese Spring</strain>
    </source>
</reference>
<accession>A0A3B6B6F2</accession>
<keyword evidence="3" id="KW-1185">Reference proteome</keyword>
<evidence type="ECO:0000256" key="1">
    <source>
        <dbReference type="SAM" id="MobiDB-lite"/>
    </source>
</evidence>
<dbReference type="Gramene" id="TraesCS2A02G487300.1">
    <property type="protein sequence ID" value="TraesCS2A02G487300.1.cds1"/>
    <property type="gene ID" value="TraesCS2A02G487300"/>
</dbReference>
<evidence type="ECO:0000313" key="2">
    <source>
        <dbReference type="EnsemblPlants" id="TraesCS2A02G487300.1.cds1"/>
    </source>
</evidence>
<dbReference type="Gramene" id="TraesCS2A03G1139400.1">
    <property type="protein sequence ID" value="TraesCS2A03G1139400.1.CDS1"/>
    <property type="gene ID" value="TraesCS2A03G1139400"/>
</dbReference>
<dbReference type="AlphaFoldDB" id="A0A3B6B6F2"/>
<organism evidence="2">
    <name type="scientific">Triticum aestivum</name>
    <name type="common">Wheat</name>
    <dbReference type="NCBI Taxonomy" id="4565"/>
    <lineage>
        <taxon>Eukaryota</taxon>
        <taxon>Viridiplantae</taxon>
        <taxon>Streptophyta</taxon>
        <taxon>Embryophyta</taxon>
        <taxon>Tracheophyta</taxon>
        <taxon>Spermatophyta</taxon>
        <taxon>Magnoliopsida</taxon>
        <taxon>Liliopsida</taxon>
        <taxon>Poales</taxon>
        <taxon>Poaceae</taxon>
        <taxon>BOP clade</taxon>
        <taxon>Pooideae</taxon>
        <taxon>Triticodae</taxon>
        <taxon>Triticeae</taxon>
        <taxon>Triticinae</taxon>
        <taxon>Triticum</taxon>
    </lineage>
</organism>
<dbReference type="EnsemblPlants" id="TraesCS2A02G487300.1">
    <property type="protein sequence ID" value="TraesCS2A02G487300.1.cds1"/>
    <property type="gene ID" value="TraesCS2A02G487300"/>
</dbReference>
<evidence type="ECO:0000313" key="3">
    <source>
        <dbReference type="Proteomes" id="UP000019116"/>
    </source>
</evidence>
<dbReference type="Proteomes" id="UP000019116">
    <property type="component" value="Chromosome 2A"/>
</dbReference>
<dbReference type="Gramene" id="TraesRN2A0101129300.1">
    <property type="protein sequence ID" value="TraesRN2A0101129300.1"/>
    <property type="gene ID" value="TraesRN2A0101129300"/>
</dbReference>